<dbReference type="PROSITE" id="PS00636">
    <property type="entry name" value="DNAJ_1"/>
    <property type="match status" value="1"/>
</dbReference>
<dbReference type="InterPro" id="IPR036869">
    <property type="entry name" value="J_dom_sf"/>
</dbReference>
<proteinExistence type="inferred from homology"/>
<dbReference type="InterPro" id="IPR018253">
    <property type="entry name" value="DnaJ_domain_CS"/>
</dbReference>
<dbReference type="InterPro" id="IPR001623">
    <property type="entry name" value="DnaJ_domain"/>
</dbReference>
<dbReference type="AlphaFoldDB" id="A0A4R1GDG2"/>
<feature type="repeat" description="CXXCXGXG motif" evidence="14">
    <location>
        <begin position="167"/>
        <end position="174"/>
    </location>
</feature>
<dbReference type="SUPFAM" id="SSF46565">
    <property type="entry name" value="Chaperone J-domain"/>
    <property type="match status" value="1"/>
</dbReference>
<feature type="repeat" description="CXXCXGXG motif" evidence="14">
    <location>
        <begin position="150"/>
        <end position="157"/>
    </location>
</feature>
<dbReference type="PRINTS" id="PR00625">
    <property type="entry name" value="JDOMAIN"/>
</dbReference>
<name>A0A4R1GDG2_9GAMM</name>
<comment type="subcellular location">
    <subcellularLocation>
        <location evidence="1 14">Cytoplasm</location>
    </subcellularLocation>
</comment>
<dbReference type="FunFam" id="2.60.260.20:FF:000004">
    <property type="entry name" value="Molecular chaperone DnaJ"/>
    <property type="match status" value="1"/>
</dbReference>
<dbReference type="GO" id="GO:0031072">
    <property type="term" value="F:heat shock protein binding"/>
    <property type="evidence" value="ECO:0007669"/>
    <property type="project" value="InterPro"/>
</dbReference>
<comment type="similarity">
    <text evidence="12 14">Belongs to the DnaJ family.</text>
</comment>
<feature type="binding site" evidence="14">
    <location>
        <position position="150"/>
    </location>
    <ligand>
        <name>Zn(2+)</name>
        <dbReference type="ChEBI" id="CHEBI:29105"/>
        <label>1</label>
    </ligand>
</feature>
<evidence type="ECO:0000256" key="1">
    <source>
        <dbReference type="ARBA" id="ARBA00004496"/>
    </source>
</evidence>
<dbReference type="HAMAP" id="MF_01152">
    <property type="entry name" value="DnaJ"/>
    <property type="match status" value="1"/>
</dbReference>
<dbReference type="SMART" id="SM00271">
    <property type="entry name" value="DnaJ"/>
    <property type="match status" value="1"/>
</dbReference>
<dbReference type="PROSITE" id="PS50076">
    <property type="entry name" value="DNAJ_2"/>
    <property type="match status" value="1"/>
</dbReference>
<evidence type="ECO:0000256" key="14">
    <source>
        <dbReference type="HAMAP-Rule" id="MF_01152"/>
    </source>
</evidence>
<dbReference type="OrthoDB" id="9779889at2"/>
<evidence type="ECO:0000256" key="10">
    <source>
        <dbReference type="ARBA" id="ARBA00023186"/>
    </source>
</evidence>
<evidence type="ECO:0000313" key="19">
    <source>
        <dbReference type="Proteomes" id="UP000294546"/>
    </source>
</evidence>
<dbReference type="NCBIfam" id="NF008035">
    <property type="entry name" value="PRK10767.1"/>
    <property type="match status" value="1"/>
</dbReference>
<feature type="binding site" evidence="14">
    <location>
        <position position="170"/>
    </location>
    <ligand>
        <name>Zn(2+)</name>
        <dbReference type="ChEBI" id="CHEBI:29105"/>
        <label>2</label>
    </ligand>
</feature>
<evidence type="ECO:0000259" key="17">
    <source>
        <dbReference type="PROSITE" id="PS51188"/>
    </source>
</evidence>
<protein>
    <recommendedName>
        <fullName evidence="13 14">Chaperone protein DnaJ</fullName>
    </recommendedName>
</protein>
<evidence type="ECO:0000256" key="8">
    <source>
        <dbReference type="ARBA" id="ARBA00022833"/>
    </source>
</evidence>
<feature type="repeat" description="CXXCXGXG motif" evidence="14">
    <location>
        <begin position="203"/>
        <end position="210"/>
    </location>
</feature>
<feature type="binding site" evidence="14">
    <location>
        <position position="192"/>
    </location>
    <ligand>
        <name>Zn(2+)</name>
        <dbReference type="ChEBI" id="CHEBI:29105"/>
        <label>2</label>
    </ligand>
</feature>
<evidence type="ECO:0000256" key="13">
    <source>
        <dbReference type="ARBA" id="ARBA00067609"/>
    </source>
</evidence>
<evidence type="ECO:0000256" key="12">
    <source>
        <dbReference type="ARBA" id="ARBA00061004"/>
    </source>
</evidence>
<dbReference type="CDD" id="cd10747">
    <property type="entry name" value="DnaJ_C"/>
    <property type="match status" value="1"/>
</dbReference>
<evidence type="ECO:0000256" key="3">
    <source>
        <dbReference type="ARBA" id="ARBA00022490"/>
    </source>
</evidence>
<feature type="domain" description="J" evidence="16">
    <location>
        <begin position="5"/>
        <end position="70"/>
    </location>
</feature>
<keyword evidence="8 14" id="KW-0862">Zinc</keyword>
<dbReference type="InterPro" id="IPR002939">
    <property type="entry name" value="DnaJ_C"/>
</dbReference>
<evidence type="ECO:0000256" key="15">
    <source>
        <dbReference type="PROSITE-ProRule" id="PRU00546"/>
    </source>
</evidence>
<feature type="binding site" evidence="14">
    <location>
        <position position="153"/>
    </location>
    <ligand>
        <name>Zn(2+)</name>
        <dbReference type="ChEBI" id="CHEBI:29105"/>
        <label>1</label>
    </ligand>
</feature>
<dbReference type="FunFam" id="2.10.230.10:FF:000002">
    <property type="entry name" value="Molecular chaperone DnaJ"/>
    <property type="match status" value="1"/>
</dbReference>
<feature type="binding site" evidence="14">
    <location>
        <position position="167"/>
    </location>
    <ligand>
        <name>Zn(2+)</name>
        <dbReference type="ChEBI" id="CHEBI:29105"/>
        <label>2</label>
    </ligand>
</feature>
<evidence type="ECO:0000256" key="11">
    <source>
        <dbReference type="ARBA" id="ARBA00053423"/>
    </source>
</evidence>
<dbReference type="GO" id="GO:0006260">
    <property type="term" value="P:DNA replication"/>
    <property type="evidence" value="ECO:0007669"/>
    <property type="project" value="UniProtKB-KW"/>
</dbReference>
<dbReference type="FunFam" id="1.10.287.110:FF:000034">
    <property type="entry name" value="Chaperone protein DnaJ"/>
    <property type="match status" value="1"/>
</dbReference>
<comment type="function">
    <text evidence="11 14">Participates actively in the response to hyperosmotic and heat shock by preventing the aggregation of stress-denatured proteins and by disaggregating proteins, also in an autonomous, DnaK-independent fashion. Unfolded proteins bind initially to DnaJ; upon interaction with the DnaJ-bound protein, DnaK hydrolyzes its bound ATP, resulting in the formation of a stable complex. GrpE releases ADP from DnaK; ATP binding to DnaK triggers the release of the substrate protein, thus completing the reaction cycle. Several rounds of ATP-dependent interactions between DnaJ, DnaK and GrpE are required for fully efficient folding. Also involved, together with DnaK and GrpE, in the DNA replication of plasmids through activation of initiation proteins.</text>
</comment>
<dbReference type="SUPFAM" id="SSF49493">
    <property type="entry name" value="HSP40/DnaJ peptide-binding domain"/>
    <property type="match status" value="2"/>
</dbReference>
<dbReference type="Gene3D" id="2.60.260.20">
    <property type="entry name" value="Urease metallochaperone UreE, N-terminal domain"/>
    <property type="match status" value="2"/>
</dbReference>
<keyword evidence="5 14" id="KW-0479">Metal-binding</keyword>
<dbReference type="PANTHER" id="PTHR43096">
    <property type="entry name" value="DNAJ HOMOLOG 1, MITOCHONDRIAL-RELATED"/>
    <property type="match status" value="1"/>
</dbReference>
<dbReference type="GO" id="GO:0042026">
    <property type="term" value="P:protein refolding"/>
    <property type="evidence" value="ECO:0007669"/>
    <property type="project" value="TreeGrafter"/>
</dbReference>
<evidence type="ECO:0000256" key="4">
    <source>
        <dbReference type="ARBA" id="ARBA00022705"/>
    </source>
</evidence>
<evidence type="ECO:0000313" key="18">
    <source>
        <dbReference type="EMBL" id="TCK04903.1"/>
    </source>
</evidence>
<feature type="repeat" description="CXXCXGXG motif" evidence="14">
    <location>
        <begin position="189"/>
        <end position="196"/>
    </location>
</feature>
<dbReference type="GO" id="GO:0009408">
    <property type="term" value="P:response to heat"/>
    <property type="evidence" value="ECO:0007669"/>
    <property type="project" value="InterPro"/>
</dbReference>
<evidence type="ECO:0000256" key="2">
    <source>
        <dbReference type="ARBA" id="ARBA00011738"/>
    </source>
</evidence>
<evidence type="ECO:0000256" key="5">
    <source>
        <dbReference type="ARBA" id="ARBA00022723"/>
    </source>
</evidence>
<dbReference type="EMBL" id="SMFU01000010">
    <property type="protein sequence ID" value="TCK04903.1"/>
    <property type="molecule type" value="Genomic_DNA"/>
</dbReference>
<dbReference type="Pfam" id="PF00684">
    <property type="entry name" value="DnaJ_CXXCXGXG"/>
    <property type="match status" value="1"/>
</dbReference>
<keyword evidence="9 14" id="KW-0346">Stress response</keyword>
<evidence type="ECO:0000256" key="7">
    <source>
        <dbReference type="ARBA" id="ARBA00022771"/>
    </source>
</evidence>
<dbReference type="GO" id="GO:0051082">
    <property type="term" value="F:unfolded protein binding"/>
    <property type="evidence" value="ECO:0007669"/>
    <property type="project" value="UniProtKB-UniRule"/>
</dbReference>
<dbReference type="GO" id="GO:0008270">
    <property type="term" value="F:zinc ion binding"/>
    <property type="evidence" value="ECO:0007669"/>
    <property type="project" value="UniProtKB-UniRule"/>
</dbReference>
<dbReference type="Gene3D" id="1.10.287.110">
    <property type="entry name" value="DnaJ domain"/>
    <property type="match status" value="1"/>
</dbReference>
<dbReference type="PROSITE" id="PS51188">
    <property type="entry name" value="ZF_CR"/>
    <property type="match status" value="1"/>
</dbReference>
<evidence type="ECO:0000256" key="9">
    <source>
        <dbReference type="ARBA" id="ARBA00023016"/>
    </source>
</evidence>
<sequence length="380" mass="40927">MSKQDYYEILDVPRDASDRDIKKAYRRLAMKYHPDRNPDNKEAEDKFKEISEAYEVLADAQKRAAYDQFGHAGVDGQGGGFGGGGFGGGGDFSDIFGDVFGDIFGGGGGGGRRRSSVQRGADLRYNLDLNLEEAVRGCEKTLKVPTLVGCEVCDGTGAKPGTSAKTCGTCGGIGQVRMQQGFFSVQQTCPTCRGEGKVISDPCNSCHGQGRVEETKTLQVKIPAGVDTGDRIRLTGEGEAGTHGGPAGDLYVQVNVLQHPIFERDGKHLYCEVPISFVDAALGGELDVPTLDGRVKLKIPAETQTGKLFRLRGKGIAPVRGGSTGDLMVKVTVETPVSLSSRQKELLKEFQDEMDEGKSKHSPKKHGFFDSVKKFFEDMT</sequence>
<accession>A0A4R1GDG2</accession>
<dbReference type="CDD" id="cd10719">
    <property type="entry name" value="DnaJ_zf"/>
    <property type="match status" value="1"/>
</dbReference>
<dbReference type="Gene3D" id="2.10.230.10">
    <property type="entry name" value="Heat shock protein DnaJ, cysteine-rich domain"/>
    <property type="match status" value="1"/>
</dbReference>
<evidence type="ECO:0000259" key="16">
    <source>
        <dbReference type="PROSITE" id="PS50076"/>
    </source>
</evidence>
<dbReference type="PANTHER" id="PTHR43096:SF48">
    <property type="entry name" value="CHAPERONE PROTEIN DNAJ"/>
    <property type="match status" value="1"/>
</dbReference>
<dbReference type="GO" id="GO:0005524">
    <property type="term" value="F:ATP binding"/>
    <property type="evidence" value="ECO:0007669"/>
    <property type="project" value="InterPro"/>
</dbReference>
<feature type="binding site" evidence="14">
    <location>
        <position position="189"/>
    </location>
    <ligand>
        <name>Zn(2+)</name>
        <dbReference type="ChEBI" id="CHEBI:29105"/>
        <label>2</label>
    </ligand>
</feature>
<comment type="cofactor">
    <cofactor evidence="14">
        <name>Zn(2+)</name>
        <dbReference type="ChEBI" id="CHEBI:29105"/>
    </cofactor>
    <text evidence="14">Binds 2 Zn(2+) ions per monomer.</text>
</comment>
<dbReference type="GO" id="GO:0005737">
    <property type="term" value="C:cytoplasm"/>
    <property type="evidence" value="ECO:0007669"/>
    <property type="project" value="UniProtKB-SubCell"/>
</dbReference>
<feature type="binding site" evidence="14">
    <location>
        <position position="206"/>
    </location>
    <ligand>
        <name>Zn(2+)</name>
        <dbReference type="ChEBI" id="CHEBI:29105"/>
        <label>1</label>
    </ligand>
</feature>
<keyword evidence="19" id="KW-1185">Reference proteome</keyword>
<comment type="domain">
    <text evidence="14">The J domain is necessary and sufficient to stimulate DnaK ATPase activity. Zinc center 1 plays an important role in the autonomous, DnaK-independent chaperone activity of DnaJ. Zinc center 2 is essential for interaction with DnaK and for DnaJ activity.</text>
</comment>
<dbReference type="InterPro" id="IPR036410">
    <property type="entry name" value="HSP_DnaJ_Cys-rich_dom_sf"/>
</dbReference>
<dbReference type="InterPro" id="IPR012724">
    <property type="entry name" value="DnaJ"/>
</dbReference>
<gene>
    <name evidence="14" type="primary">dnaJ</name>
    <name evidence="18" type="ORF">CLV83_3353</name>
</gene>
<reference evidence="18 19" key="1">
    <citation type="submission" date="2019-03" db="EMBL/GenBank/DDBJ databases">
        <title>Genomic Encyclopedia of Archaeal and Bacterial Type Strains, Phase II (KMG-II): from individual species to whole genera.</title>
        <authorList>
            <person name="Goeker M."/>
        </authorList>
    </citation>
    <scope>NUCLEOTIDE SEQUENCE [LARGE SCALE GENOMIC DNA]</scope>
    <source>
        <strain evidence="18 19">DSM 27697</strain>
    </source>
</reference>
<keyword evidence="3 14" id="KW-0963">Cytoplasm</keyword>
<dbReference type="Pfam" id="PF01556">
    <property type="entry name" value="DnaJ_C"/>
    <property type="match status" value="1"/>
</dbReference>
<dbReference type="SUPFAM" id="SSF57938">
    <property type="entry name" value="DnaJ/Hsp40 cysteine-rich domain"/>
    <property type="match status" value="1"/>
</dbReference>
<keyword evidence="4 14" id="KW-0235">DNA replication</keyword>
<dbReference type="NCBIfam" id="TIGR02349">
    <property type="entry name" value="DnaJ_bact"/>
    <property type="match status" value="1"/>
</dbReference>
<dbReference type="CDD" id="cd06257">
    <property type="entry name" value="DnaJ"/>
    <property type="match status" value="1"/>
</dbReference>
<dbReference type="RefSeq" id="WP_132294967.1">
    <property type="nucleotide sequence ID" value="NZ_SMFU01000010.1"/>
</dbReference>
<dbReference type="InterPro" id="IPR008971">
    <property type="entry name" value="HSP40/DnaJ_pept-bd"/>
</dbReference>
<evidence type="ECO:0000256" key="6">
    <source>
        <dbReference type="ARBA" id="ARBA00022737"/>
    </source>
</evidence>
<dbReference type="Proteomes" id="UP000294546">
    <property type="component" value="Unassembled WGS sequence"/>
</dbReference>
<feature type="binding site" evidence="14">
    <location>
        <position position="203"/>
    </location>
    <ligand>
        <name>Zn(2+)</name>
        <dbReference type="ChEBI" id="CHEBI:29105"/>
        <label>1</label>
    </ligand>
</feature>
<keyword evidence="6 14" id="KW-0677">Repeat</keyword>
<dbReference type="InterPro" id="IPR001305">
    <property type="entry name" value="HSP_DnaJ_Cys-rich_dom"/>
</dbReference>
<comment type="subunit">
    <text evidence="2 14">Homodimer.</text>
</comment>
<keyword evidence="10 14" id="KW-0143">Chaperone</keyword>
<keyword evidence="7 14" id="KW-0863">Zinc-finger</keyword>
<feature type="zinc finger region" description="CR-type" evidence="15">
    <location>
        <begin position="137"/>
        <end position="215"/>
    </location>
</feature>
<dbReference type="Pfam" id="PF00226">
    <property type="entry name" value="DnaJ"/>
    <property type="match status" value="1"/>
</dbReference>
<feature type="domain" description="CR-type" evidence="17">
    <location>
        <begin position="137"/>
        <end position="215"/>
    </location>
</feature>
<comment type="caution">
    <text evidence="18">The sequence shown here is derived from an EMBL/GenBank/DDBJ whole genome shotgun (WGS) entry which is preliminary data.</text>
</comment>
<organism evidence="18 19">
    <name type="scientific">Marinobacterium mangrovicola</name>
    <dbReference type="NCBI Taxonomy" id="1476959"/>
    <lineage>
        <taxon>Bacteria</taxon>
        <taxon>Pseudomonadati</taxon>
        <taxon>Pseudomonadota</taxon>
        <taxon>Gammaproteobacteria</taxon>
        <taxon>Oceanospirillales</taxon>
        <taxon>Oceanospirillaceae</taxon>
        <taxon>Marinobacterium</taxon>
    </lineage>
</organism>